<evidence type="ECO:0000256" key="1">
    <source>
        <dbReference type="ARBA" id="ARBA00006817"/>
    </source>
</evidence>
<name>A0A084SQN2_9BACT</name>
<evidence type="ECO:0000313" key="3">
    <source>
        <dbReference type="EMBL" id="KFA90767.1"/>
    </source>
</evidence>
<evidence type="ECO:0000313" key="4">
    <source>
        <dbReference type="Proteomes" id="UP000028547"/>
    </source>
</evidence>
<organism evidence="3 4">
    <name type="scientific">Archangium violaceum Cb vi76</name>
    <dbReference type="NCBI Taxonomy" id="1406225"/>
    <lineage>
        <taxon>Bacteria</taxon>
        <taxon>Pseudomonadati</taxon>
        <taxon>Myxococcota</taxon>
        <taxon>Myxococcia</taxon>
        <taxon>Myxococcales</taxon>
        <taxon>Cystobacterineae</taxon>
        <taxon>Archangiaceae</taxon>
        <taxon>Archangium</taxon>
    </lineage>
</organism>
<dbReference type="SUPFAM" id="SSF55961">
    <property type="entry name" value="Bet v1-like"/>
    <property type="match status" value="1"/>
</dbReference>
<reference evidence="3 4" key="1">
    <citation type="submission" date="2014-07" db="EMBL/GenBank/DDBJ databases">
        <title>Draft Genome Sequence of Gephyronic Acid Producer, Cystobacter violaceus Strain Cb vi76.</title>
        <authorList>
            <person name="Stevens D.C."/>
            <person name="Young J."/>
            <person name="Carmichael R."/>
            <person name="Tan J."/>
            <person name="Taylor R.E."/>
        </authorList>
    </citation>
    <scope>NUCLEOTIDE SEQUENCE [LARGE SCALE GENOMIC DNA]</scope>
    <source>
        <strain evidence="3 4">Cb vi76</strain>
    </source>
</reference>
<comment type="caution">
    <text evidence="3">The sequence shown here is derived from an EMBL/GenBank/DDBJ whole genome shotgun (WGS) entry which is preliminary data.</text>
</comment>
<accession>A0A084SQN2</accession>
<dbReference type="Gene3D" id="3.30.530.20">
    <property type="match status" value="1"/>
</dbReference>
<dbReference type="EMBL" id="JPMI01000177">
    <property type="protein sequence ID" value="KFA90767.1"/>
    <property type="molecule type" value="Genomic_DNA"/>
</dbReference>
<dbReference type="InterPro" id="IPR023393">
    <property type="entry name" value="START-like_dom_sf"/>
</dbReference>
<dbReference type="Proteomes" id="UP000028547">
    <property type="component" value="Unassembled WGS sequence"/>
</dbReference>
<comment type="similarity">
    <text evidence="1">Belongs to the AHA1 family.</text>
</comment>
<dbReference type="Pfam" id="PF08327">
    <property type="entry name" value="AHSA1"/>
    <property type="match status" value="1"/>
</dbReference>
<dbReference type="InterPro" id="IPR013538">
    <property type="entry name" value="ASHA1/2-like_C"/>
</dbReference>
<protein>
    <submittedName>
        <fullName evidence="3">ATPase</fullName>
    </submittedName>
</protein>
<evidence type="ECO:0000259" key="2">
    <source>
        <dbReference type="Pfam" id="PF08327"/>
    </source>
</evidence>
<sequence length="158" mass="18310">MKRDVKSMSERELVRVRVLNAPRELVFKTWTEAEHLDRWWGPRGFTTKTHRMEVKPGGSWHYLMSHAEHGEFDNLITYREVVRPERLVYSHGTSEEPEQFQVTVTFADEGGKTRLTMHSVWPTAEAFEAVKKYGAVEGGAQTLDKLQEYVEKQAGRTT</sequence>
<proteinExistence type="inferred from homology"/>
<dbReference type="AlphaFoldDB" id="A0A084SQN2"/>
<feature type="domain" description="Activator of Hsp90 ATPase homologue 1/2-like C-terminal" evidence="2">
    <location>
        <begin position="20"/>
        <end position="151"/>
    </location>
</feature>
<gene>
    <name evidence="3" type="ORF">Q664_26395</name>
</gene>
<dbReference type="CDD" id="cd08894">
    <property type="entry name" value="SRPBCC_CalC_Aha1-like_1"/>
    <property type="match status" value="1"/>
</dbReference>